<keyword evidence="1" id="KW-0238">DNA-binding</keyword>
<dbReference type="Proteomes" id="UP001017257">
    <property type="component" value="Chromosome"/>
</dbReference>
<accession>A0ABY5RVU9</accession>
<dbReference type="SUPFAM" id="SSF46955">
    <property type="entry name" value="Putative DNA-binding domain"/>
    <property type="match status" value="1"/>
</dbReference>
<dbReference type="GO" id="GO:0003677">
    <property type="term" value="F:DNA binding"/>
    <property type="evidence" value="ECO:0007669"/>
    <property type="project" value="UniProtKB-KW"/>
</dbReference>
<dbReference type="EMBL" id="CP102845">
    <property type="protein sequence ID" value="UVF21370.1"/>
    <property type="molecule type" value="Genomic_DNA"/>
</dbReference>
<name>A0ABY5RVU9_9HYPH</name>
<organism evidence="1 2">
    <name type="scientific">Microvirga terrae</name>
    <dbReference type="NCBI Taxonomy" id="2740529"/>
    <lineage>
        <taxon>Bacteria</taxon>
        <taxon>Pseudomonadati</taxon>
        <taxon>Pseudomonadota</taxon>
        <taxon>Alphaproteobacteria</taxon>
        <taxon>Hyphomicrobiales</taxon>
        <taxon>Methylobacteriaceae</taxon>
        <taxon>Microvirga</taxon>
    </lineage>
</organism>
<dbReference type="RefSeq" id="WP_173947466.1">
    <property type="nucleotide sequence ID" value="NZ_CP102845.1"/>
</dbReference>
<reference evidence="1" key="1">
    <citation type="submission" date="2022-08" db="EMBL/GenBank/DDBJ databases">
        <title>Microvirga terrae sp. nov., isolated from soil.</title>
        <authorList>
            <person name="Kim K.H."/>
            <person name="Seo Y.L."/>
            <person name="Kim J.M."/>
            <person name="Lee J.K."/>
            <person name="Han D.M."/>
            <person name="Jeon C.O."/>
        </authorList>
    </citation>
    <scope>NUCLEOTIDE SEQUENCE</scope>
    <source>
        <strain evidence="1">R24</strain>
    </source>
</reference>
<proteinExistence type="predicted"/>
<protein>
    <submittedName>
        <fullName evidence="1">DNA-binding protein</fullName>
    </submittedName>
</protein>
<gene>
    <name evidence="1" type="ORF">HPT29_009700</name>
</gene>
<dbReference type="InterPro" id="IPR009061">
    <property type="entry name" value="DNA-bd_dom_put_sf"/>
</dbReference>
<evidence type="ECO:0000313" key="1">
    <source>
        <dbReference type="EMBL" id="UVF21370.1"/>
    </source>
</evidence>
<evidence type="ECO:0000313" key="2">
    <source>
        <dbReference type="Proteomes" id="UP001017257"/>
    </source>
</evidence>
<keyword evidence="2" id="KW-1185">Reference proteome</keyword>
<sequence>MTDKKFLTPRQLTERWGGEIHERTLANWRASSRGPRYLRIGGKILYDLAEVEEYERRHTAQGTVEYAKWRGRD</sequence>